<dbReference type="PANTHER" id="PTHR43384">
    <property type="entry name" value="SEPTUM SITE-DETERMINING PROTEIN MIND HOMOLOG, CHLOROPLASTIC-RELATED"/>
    <property type="match status" value="1"/>
</dbReference>
<dbReference type="PANTHER" id="PTHR43384:SF6">
    <property type="entry name" value="SEPTUM SITE-DETERMINING PROTEIN MIND HOMOLOG, CHLOROPLASTIC"/>
    <property type="match status" value="1"/>
</dbReference>
<evidence type="ECO:0000256" key="1">
    <source>
        <dbReference type="ARBA" id="ARBA00022741"/>
    </source>
</evidence>
<feature type="domain" description="AAA" evidence="3">
    <location>
        <begin position="84"/>
        <end position="230"/>
    </location>
</feature>
<organism evidence="4 5">
    <name type="scientific">Zeimonas arvi</name>
    <dbReference type="NCBI Taxonomy" id="2498847"/>
    <lineage>
        <taxon>Bacteria</taxon>
        <taxon>Pseudomonadati</taxon>
        <taxon>Pseudomonadota</taxon>
        <taxon>Betaproteobacteria</taxon>
        <taxon>Burkholderiales</taxon>
        <taxon>Burkholderiaceae</taxon>
        <taxon>Zeimonas</taxon>
    </lineage>
</organism>
<dbReference type="InterPro" id="IPR050625">
    <property type="entry name" value="ParA/MinD_ATPase"/>
</dbReference>
<keyword evidence="2" id="KW-0067">ATP-binding</keyword>
<name>A0A5C8NXN5_9BURK</name>
<dbReference type="GO" id="GO:0016887">
    <property type="term" value="F:ATP hydrolysis activity"/>
    <property type="evidence" value="ECO:0007669"/>
    <property type="project" value="TreeGrafter"/>
</dbReference>
<dbReference type="EMBL" id="VDUY01000003">
    <property type="protein sequence ID" value="TXL66059.1"/>
    <property type="molecule type" value="Genomic_DNA"/>
</dbReference>
<accession>A0A5C8NXN5</accession>
<dbReference type="GO" id="GO:0005524">
    <property type="term" value="F:ATP binding"/>
    <property type="evidence" value="ECO:0007669"/>
    <property type="project" value="UniProtKB-KW"/>
</dbReference>
<dbReference type="GO" id="GO:0051782">
    <property type="term" value="P:negative regulation of cell division"/>
    <property type="evidence" value="ECO:0007669"/>
    <property type="project" value="TreeGrafter"/>
</dbReference>
<evidence type="ECO:0000313" key="4">
    <source>
        <dbReference type="EMBL" id="TXL66059.1"/>
    </source>
</evidence>
<dbReference type="GO" id="GO:0009898">
    <property type="term" value="C:cytoplasmic side of plasma membrane"/>
    <property type="evidence" value="ECO:0007669"/>
    <property type="project" value="TreeGrafter"/>
</dbReference>
<comment type="caution">
    <text evidence="4">The sequence shown here is derived from an EMBL/GenBank/DDBJ whole genome shotgun (WGS) entry which is preliminary data.</text>
</comment>
<keyword evidence="1" id="KW-0547">Nucleotide-binding</keyword>
<dbReference type="GO" id="GO:0005829">
    <property type="term" value="C:cytosol"/>
    <property type="evidence" value="ECO:0007669"/>
    <property type="project" value="TreeGrafter"/>
</dbReference>
<reference evidence="4 5" key="1">
    <citation type="submission" date="2019-06" db="EMBL/GenBank/DDBJ databases">
        <title>Quisquiliibacterium sp. nov., isolated from a maize field.</title>
        <authorList>
            <person name="Lin S.-Y."/>
            <person name="Tsai C.-F."/>
            <person name="Young C.-C."/>
        </authorList>
    </citation>
    <scope>NUCLEOTIDE SEQUENCE [LARGE SCALE GENOMIC DNA]</scope>
    <source>
        <strain evidence="4 5">CC-CFT501</strain>
    </source>
</reference>
<protein>
    <submittedName>
        <fullName evidence="4">Response regulator receiver protein</fullName>
    </submittedName>
</protein>
<dbReference type="Gene3D" id="3.40.50.2300">
    <property type="match status" value="1"/>
</dbReference>
<dbReference type="Gene3D" id="3.40.50.300">
    <property type="entry name" value="P-loop containing nucleotide triphosphate hydrolases"/>
    <property type="match status" value="1"/>
</dbReference>
<evidence type="ECO:0000259" key="3">
    <source>
        <dbReference type="Pfam" id="PF13614"/>
    </source>
</evidence>
<dbReference type="AlphaFoldDB" id="A0A5C8NXN5"/>
<sequence length="336" mass="36472">MAVAELPMVGDAELSLIEATLASHPRTTLILVCNDNSSEFLLRAMRAGIREIVLPNSPADSLAKAFERQLDRHATAAGPARKARTIAFLSAKGGGGATFLATNLGFALASRERKVALFDLNLQFGDASLFVSDQRATRSIADVAREIGRLDPAFLEANMMHPQTGYCVLAAPETPERAIDVKPETVERIFGLARTRYDFVLVDVGRVLDKVTVRALDEADTIYVVIQSTLPYLHNAKRLIGVLTGLGYDRDKIKVLLNRYVKSDEIGVTEIEKTLGAKVEIQVPNSYAAVAYSINHGLSLTKHAPRDPVARSLADMASTLAPDTGRRGGWLRGMFG</sequence>
<evidence type="ECO:0000256" key="2">
    <source>
        <dbReference type="ARBA" id="ARBA00022840"/>
    </source>
</evidence>
<dbReference type="SUPFAM" id="SSF52540">
    <property type="entry name" value="P-loop containing nucleoside triphosphate hydrolases"/>
    <property type="match status" value="1"/>
</dbReference>
<dbReference type="InterPro" id="IPR025669">
    <property type="entry name" value="AAA_dom"/>
</dbReference>
<dbReference type="Proteomes" id="UP000321548">
    <property type="component" value="Unassembled WGS sequence"/>
</dbReference>
<proteinExistence type="predicted"/>
<dbReference type="InterPro" id="IPR027417">
    <property type="entry name" value="P-loop_NTPase"/>
</dbReference>
<dbReference type="Pfam" id="PF13614">
    <property type="entry name" value="AAA_31"/>
    <property type="match status" value="1"/>
</dbReference>
<gene>
    <name evidence="4" type="ORF">FHP08_08260</name>
</gene>
<dbReference type="OrthoDB" id="9768734at2"/>
<evidence type="ECO:0000313" key="5">
    <source>
        <dbReference type="Proteomes" id="UP000321548"/>
    </source>
</evidence>
<keyword evidence="5" id="KW-1185">Reference proteome</keyword>